<dbReference type="HOGENOM" id="CLU_2435326_0_0_7"/>
<dbReference type="RefSeq" id="WP_039625737.1">
    <property type="nucleotide sequence ID" value="NZ_CP007775.1"/>
</dbReference>
<dbReference type="EMBL" id="CP007775">
    <property type="protein sequence ID" value="AJD01507.1"/>
    <property type="molecule type" value="Genomic_DNA"/>
</dbReference>
<protein>
    <submittedName>
        <fullName evidence="1">Uncharacterized protein</fullName>
    </submittedName>
</protein>
<name>A0A0A8HUK6_CAMLA</name>
<dbReference type="AlphaFoldDB" id="A0A0A8HUK6"/>
<evidence type="ECO:0000313" key="1">
    <source>
        <dbReference type="EMBL" id="AJD01507.1"/>
    </source>
</evidence>
<gene>
    <name evidence="1" type="ORF">UPTC3659_0655</name>
</gene>
<dbReference type="Proteomes" id="UP000031130">
    <property type="component" value="Chromosome"/>
</dbReference>
<sequence>MKLVENKLLDLIKQNGNIVSESDFIMLEQRLHIDDKGLKFAFEELIKKNKIMSVWVNPNTHLCVNKKDFEHYEIGYSITYPKYDLDELWL</sequence>
<proteinExistence type="predicted"/>
<dbReference type="OrthoDB" id="9900916at2"/>
<reference evidence="1 2" key="1">
    <citation type="journal article" date="2014" name="Genome Biol. Evol.">
        <title>Comparative Genomics of the Campylobacter lari Group.</title>
        <authorList>
            <person name="Miller W.G."/>
            <person name="Yee E."/>
            <person name="Chapman M.H."/>
            <person name="Smith T.P."/>
            <person name="Bono J.L."/>
            <person name="Huynh S."/>
            <person name="Parker C.T."/>
            <person name="Vandamme P."/>
            <person name="Luong K."/>
            <person name="Korlach J."/>
        </authorList>
    </citation>
    <scope>NUCLEOTIDE SEQUENCE [LARGE SCALE GENOMIC DNA]</scope>
    <source>
        <strain evidence="2">RM3659</strain>
    </source>
</reference>
<organism evidence="1 2">
    <name type="scientific">Campylobacter lari NCTC 11845</name>
    <dbReference type="NCBI Taxonomy" id="1388749"/>
    <lineage>
        <taxon>Bacteria</taxon>
        <taxon>Pseudomonadati</taxon>
        <taxon>Campylobacterota</taxon>
        <taxon>Epsilonproteobacteria</taxon>
        <taxon>Campylobacterales</taxon>
        <taxon>Campylobacteraceae</taxon>
        <taxon>Campylobacter</taxon>
    </lineage>
</organism>
<evidence type="ECO:0000313" key="2">
    <source>
        <dbReference type="Proteomes" id="UP000031130"/>
    </source>
</evidence>
<dbReference type="KEGG" id="cln:UPTC3659_0655"/>
<accession>A0A0A8HUK6</accession>